<dbReference type="PANTHER" id="PTHR37610:SF77">
    <property type="entry name" value="INTEGRASE CATALYTIC DOMAIN-CONTAINING PROTEIN"/>
    <property type="match status" value="1"/>
</dbReference>
<accession>A0A2G9GRM3</accession>
<protein>
    <recommendedName>
        <fullName evidence="2">CCHC-type domain-containing protein</fullName>
    </recommendedName>
</protein>
<dbReference type="SMART" id="SM00343">
    <property type="entry name" value="ZnF_C2HC"/>
    <property type="match status" value="2"/>
</dbReference>
<dbReference type="InterPro" id="IPR001878">
    <property type="entry name" value="Znf_CCHC"/>
</dbReference>
<comment type="caution">
    <text evidence="3">The sequence shown here is derived from an EMBL/GenBank/DDBJ whole genome shotgun (WGS) entry which is preliminary data.</text>
</comment>
<keyword evidence="4" id="KW-1185">Reference proteome</keyword>
<dbReference type="EMBL" id="NKXS01003948">
    <property type="protein sequence ID" value="PIN07957.1"/>
    <property type="molecule type" value="Genomic_DNA"/>
</dbReference>
<dbReference type="Proteomes" id="UP000231279">
    <property type="component" value="Unassembled WGS sequence"/>
</dbReference>
<dbReference type="PANTHER" id="PTHR37610">
    <property type="entry name" value="CCHC-TYPE DOMAIN-CONTAINING PROTEIN"/>
    <property type="match status" value="1"/>
</dbReference>
<evidence type="ECO:0000259" key="2">
    <source>
        <dbReference type="PROSITE" id="PS50158"/>
    </source>
</evidence>
<dbReference type="SUPFAM" id="SSF57756">
    <property type="entry name" value="Retrovirus zinc finger-like domains"/>
    <property type="match status" value="1"/>
</dbReference>
<gene>
    <name evidence="3" type="ORF">CDL12_19469</name>
</gene>
<dbReference type="AlphaFoldDB" id="A0A2G9GRM3"/>
<dbReference type="OrthoDB" id="1929692at2759"/>
<evidence type="ECO:0000313" key="3">
    <source>
        <dbReference type="EMBL" id="PIN07957.1"/>
    </source>
</evidence>
<dbReference type="GO" id="GO:0003676">
    <property type="term" value="F:nucleic acid binding"/>
    <property type="evidence" value="ECO:0007669"/>
    <property type="project" value="InterPro"/>
</dbReference>
<proteinExistence type="predicted"/>
<keyword evidence="1" id="KW-0479">Metal-binding</keyword>
<keyword evidence="1" id="KW-0863">Zinc-finger</keyword>
<dbReference type="InterPro" id="IPR036875">
    <property type="entry name" value="Znf_CCHC_sf"/>
</dbReference>
<organism evidence="3 4">
    <name type="scientific">Handroanthus impetiginosus</name>
    <dbReference type="NCBI Taxonomy" id="429701"/>
    <lineage>
        <taxon>Eukaryota</taxon>
        <taxon>Viridiplantae</taxon>
        <taxon>Streptophyta</taxon>
        <taxon>Embryophyta</taxon>
        <taxon>Tracheophyta</taxon>
        <taxon>Spermatophyta</taxon>
        <taxon>Magnoliopsida</taxon>
        <taxon>eudicotyledons</taxon>
        <taxon>Gunneridae</taxon>
        <taxon>Pentapetalae</taxon>
        <taxon>asterids</taxon>
        <taxon>lamiids</taxon>
        <taxon>Lamiales</taxon>
        <taxon>Bignoniaceae</taxon>
        <taxon>Crescentiina</taxon>
        <taxon>Tabebuia alliance</taxon>
        <taxon>Handroanthus</taxon>
    </lineage>
</organism>
<dbReference type="Gene3D" id="4.10.60.10">
    <property type="entry name" value="Zinc finger, CCHC-type"/>
    <property type="match status" value="1"/>
</dbReference>
<keyword evidence="1" id="KW-0862">Zinc</keyword>
<evidence type="ECO:0000256" key="1">
    <source>
        <dbReference type="PROSITE-ProRule" id="PRU00047"/>
    </source>
</evidence>
<dbReference type="GO" id="GO:0008270">
    <property type="term" value="F:zinc ion binding"/>
    <property type="evidence" value="ECO:0007669"/>
    <property type="project" value="UniProtKB-KW"/>
</dbReference>
<name>A0A2G9GRM3_9LAMI</name>
<evidence type="ECO:0000313" key="4">
    <source>
        <dbReference type="Proteomes" id="UP000231279"/>
    </source>
</evidence>
<dbReference type="PROSITE" id="PS50158">
    <property type="entry name" value="ZF_CCHC"/>
    <property type="match status" value="1"/>
</dbReference>
<dbReference type="STRING" id="429701.A0A2G9GRM3"/>
<feature type="domain" description="CCHC-type" evidence="2">
    <location>
        <begin position="190"/>
        <end position="205"/>
    </location>
</feature>
<reference evidence="4" key="1">
    <citation type="journal article" date="2018" name="Gigascience">
        <title>Genome assembly of the Pink Ipe (Handroanthus impetiginosus, Bignoniaceae), a highly valued, ecologically keystone Neotropical timber forest tree.</title>
        <authorList>
            <person name="Silva-Junior O.B."/>
            <person name="Grattapaglia D."/>
            <person name="Novaes E."/>
            <person name="Collevatti R.G."/>
        </authorList>
    </citation>
    <scope>NUCLEOTIDE SEQUENCE [LARGE SCALE GENOMIC DNA]</scope>
    <source>
        <strain evidence="4">cv. UFG-1</strain>
    </source>
</reference>
<sequence>MAVTLLFGNFTFVSLLKARVYLACLMGKAVWRSNNAKVISWLLNSVQVDIAIGLRAFVLTSEMWKHLRTVYTQCNLAREFELERSLVAYVQGEKDVRTFYSGLLAIWLKQDQNFGTLISTAGLQKIMVERKKSRVVQTTPDIDMVLSAILREETSLGTQSSMDASLSVSTALLASRSNSTFAGKPSQLQCFQCKEYGHIAAHCRKRNIYNYCKKPGHIILDCPKCPNRRPPTQQQAFQATVSSPVTQSSPFDSTELQRLIQEYVAVALPEAISTALSASYSGKSLLKEPKV</sequence>